<reference evidence="1" key="1">
    <citation type="journal article" date="2019" name="bioRxiv">
        <title>The Genome of the Zebra Mussel, Dreissena polymorpha: A Resource for Invasive Species Research.</title>
        <authorList>
            <person name="McCartney M.A."/>
            <person name="Auch B."/>
            <person name="Kono T."/>
            <person name="Mallez S."/>
            <person name="Zhang Y."/>
            <person name="Obille A."/>
            <person name="Becker A."/>
            <person name="Abrahante J.E."/>
            <person name="Garbe J."/>
            <person name="Badalamenti J.P."/>
            <person name="Herman A."/>
            <person name="Mangelson H."/>
            <person name="Liachko I."/>
            <person name="Sullivan S."/>
            <person name="Sone E.D."/>
            <person name="Koren S."/>
            <person name="Silverstein K.A.T."/>
            <person name="Beckman K.B."/>
            <person name="Gohl D.M."/>
        </authorList>
    </citation>
    <scope>NUCLEOTIDE SEQUENCE</scope>
    <source>
        <strain evidence="1">Duluth1</strain>
        <tissue evidence="1">Whole animal</tissue>
    </source>
</reference>
<reference evidence="1" key="2">
    <citation type="submission" date="2020-11" db="EMBL/GenBank/DDBJ databases">
        <authorList>
            <person name="McCartney M.A."/>
            <person name="Auch B."/>
            <person name="Kono T."/>
            <person name="Mallez S."/>
            <person name="Becker A."/>
            <person name="Gohl D.M."/>
            <person name="Silverstein K.A.T."/>
            <person name="Koren S."/>
            <person name="Bechman K.B."/>
            <person name="Herman A."/>
            <person name="Abrahante J.E."/>
            <person name="Garbe J."/>
        </authorList>
    </citation>
    <scope>NUCLEOTIDE SEQUENCE</scope>
    <source>
        <strain evidence="1">Duluth1</strain>
        <tissue evidence="1">Whole animal</tissue>
    </source>
</reference>
<evidence type="ECO:0000313" key="1">
    <source>
        <dbReference type="EMBL" id="KAH3799918.1"/>
    </source>
</evidence>
<dbReference type="AlphaFoldDB" id="A0A9D4FMI9"/>
<keyword evidence="2" id="KW-1185">Reference proteome</keyword>
<organism evidence="1 2">
    <name type="scientific">Dreissena polymorpha</name>
    <name type="common">Zebra mussel</name>
    <name type="synonym">Mytilus polymorpha</name>
    <dbReference type="NCBI Taxonomy" id="45954"/>
    <lineage>
        <taxon>Eukaryota</taxon>
        <taxon>Metazoa</taxon>
        <taxon>Spiralia</taxon>
        <taxon>Lophotrochozoa</taxon>
        <taxon>Mollusca</taxon>
        <taxon>Bivalvia</taxon>
        <taxon>Autobranchia</taxon>
        <taxon>Heteroconchia</taxon>
        <taxon>Euheterodonta</taxon>
        <taxon>Imparidentia</taxon>
        <taxon>Neoheterodontei</taxon>
        <taxon>Myida</taxon>
        <taxon>Dreissenoidea</taxon>
        <taxon>Dreissenidae</taxon>
        <taxon>Dreissena</taxon>
    </lineage>
</organism>
<comment type="caution">
    <text evidence="1">The sequence shown here is derived from an EMBL/GenBank/DDBJ whole genome shotgun (WGS) entry which is preliminary data.</text>
</comment>
<dbReference type="Proteomes" id="UP000828390">
    <property type="component" value="Unassembled WGS sequence"/>
</dbReference>
<accession>A0A9D4FMI9</accession>
<sequence>MNAYDVVVGTRAGNNDVIDLSKRKETTIQFLKPKSSLANLIPTEIFVSVICWESNGQFGTYQTRFQLDRN</sequence>
<dbReference type="EMBL" id="JAIWYP010000007">
    <property type="protein sequence ID" value="KAH3799918.1"/>
    <property type="molecule type" value="Genomic_DNA"/>
</dbReference>
<protein>
    <submittedName>
        <fullName evidence="1">Uncharacterized protein</fullName>
    </submittedName>
</protein>
<proteinExistence type="predicted"/>
<name>A0A9D4FMI9_DREPO</name>
<evidence type="ECO:0000313" key="2">
    <source>
        <dbReference type="Proteomes" id="UP000828390"/>
    </source>
</evidence>
<gene>
    <name evidence="1" type="ORF">DPMN_153542</name>
</gene>